<name>A0AAE0K0M9_9PEZI</name>
<dbReference type="InterPro" id="IPR011057">
    <property type="entry name" value="Mss4-like_sf"/>
</dbReference>
<comment type="similarity">
    <text evidence="1">Belongs to the Gfa family.</text>
</comment>
<dbReference type="PANTHER" id="PTHR33337">
    <property type="entry name" value="GFA DOMAIN-CONTAINING PROTEIN"/>
    <property type="match status" value="1"/>
</dbReference>
<feature type="region of interest" description="Disordered" evidence="5">
    <location>
        <begin position="252"/>
        <end position="288"/>
    </location>
</feature>
<evidence type="ECO:0000256" key="5">
    <source>
        <dbReference type="SAM" id="MobiDB-lite"/>
    </source>
</evidence>
<evidence type="ECO:0000256" key="3">
    <source>
        <dbReference type="ARBA" id="ARBA00022833"/>
    </source>
</evidence>
<dbReference type="EMBL" id="JAULSN010000007">
    <property type="protein sequence ID" value="KAK3367171.1"/>
    <property type="molecule type" value="Genomic_DNA"/>
</dbReference>
<reference evidence="7" key="1">
    <citation type="journal article" date="2023" name="Mol. Phylogenet. Evol.">
        <title>Genome-scale phylogeny and comparative genomics of the fungal order Sordariales.</title>
        <authorList>
            <person name="Hensen N."/>
            <person name="Bonometti L."/>
            <person name="Westerberg I."/>
            <person name="Brannstrom I.O."/>
            <person name="Guillou S."/>
            <person name="Cros-Aarteil S."/>
            <person name="Calhoun S."/>
            <person name="Haridas S."/>
            <person name="Kuo A."/>
            <person name="Mondo S."/>
            <person name="Pangilinan J."/>
            <person name="Riley R."/>
            <person name="LaButti K."/>
            <person name="Andreopoulos B."/>
            <person name="Lipzen A."/>
            <person name="Chen C."/>
            <person name="Yan M."/>
            <person name="Daum C."/>
            <person name="Ng V."/>
            <person name="Clum A."/>
            <person name="Steindorff A."/>
            <person name="Ohm R.A."/>
            <person name="Martin F."/>
            <person name="Silar P."/>
            <person name="Natvig D.O."/>
            <person name="Lalanne C."/>
            <person name="Gautier V."/>
            <person name="Ament-Velasquez S.L."/>
            <person name="Kruys A."/>
            <person name="Hutchinson M.I."/>
            <person name="Powell A.J."/>
            <person name="Barry K."/>
            <person name="Miller A.N."/>
            <person name="Grigoriev I.V."/>
            <person name="Debuchy R."/>
            <person name="Gladieux P."/>
            <person name="Hiltunen Thoren M."/>
            <person name="Johannesson H."/>
        </authorList>
    </citation>
    <scope>NUCLEOTIDE SEQUENCE</scope>
    <source>
        <strain evidence="7">CBS 958.72</strain>
    </source>
</reference>
<dbReference type="SUPFAM" id="SSF51316">
    <property type="entry name" value="Mss4-like"/>
    <property type="match status" value="3"/>
</dbReference>
<keyword evidence="2" id="KW-0479">Metal-binding</keyword>
<keyword evidence="3" id="KW-0862">Zinc</keyword>
<dbReference type="InterPro" id="IPR006913">
    <property type="entry name" value="CENP-V/GFA"/>
</dbReference>
<keyword evidence="4" id="KW-0456">Lyase</keyword>
<dbReference type="Gene3D" id="3.90.1590.10">
    <property type="entry name" value="glutathione-dependent formaldehyde- activating enzyme (gfa)"/>
    <property type="match status" value="3"/>
</dbReference>
<evidence type="ECO:0000256" key="4">
    <source>
        <dbReference type="ARBA" id="ARBA00023239"/>
    </source>
</evidence>
<dbReference type="Pfam" id="PF04828">
    <property type="entry name" value="GFA"/>
    <property type="match status" value="1"/>
</dbReference>
<evidence type="ECO:0000313" key="8">
    <source>
        <dbReference type="Proteomes" id="UP001287356"/>
    </source>
</evidence>
<dbReference type="PANTHER" id="PTHR33337:SF32">
    <property type="entry name" value="DUF636 DOMAIN PROTEIN (AFU_ORTHOLOGUE AFUA_7G04120)"/>
    <property type="match status" value="1"/>
</dbReference>
<comment type="caution">
    <text evidence="7">The sequence shown here is derived from an EMBL/GenBank/DDBJ whole genome shotgun (WGS) entry which is preliminary data.</text>
</comment>
<feature type="compositionally biased region" description="Polar residues" evidence="5">
    <location>
        <begin position="274"/>
        <end position="288"/>
    </location>
</feature>
<dbReference type="AlphaFoldDB" id="A0AAE0K0M9"/>
<evidence type="ECO:0000256" key="1">
    <source>
        <dbReference type="ARBA" id="ARBA00005495"/>
    </source>
</evidence>
<dbReference type="GO" id="GO:0016846">
    <property type="term" value="F:carbon-sulfur lyase activity"/>
    <property type="evidence" value="ECO:0007669"/>
    <property type="project" value="InterPro"/>
</dbReference>
<accession>A0AAE0K0M9</accession>
<evidence type="ECO:0000259" key="6">
    <source>
        <dbReference type="PROSITE" id="PS51891"/>
    </source>
</evidence>
<dbReference type="GO" id="GO:0046872">
    <property type="term" value="F:metal ion binding"/>
    <property type="evidence" value="ECO:0007669"/>
    <property type="project" value="UniProtKB-KW"/>
</dbReference>
<keyword evidence="8" id="KW-1185">Reference proteome</keyword>
<organism evidence="7 8">
    <name type="scientific">Lasiosphaeria ovina</name>
    <dbReference type="NCBI Taxonomy" id="92902"/>
    <lineage>
        <taxon>Eukaryota</taxon>
        <taxon>Fungi</taxon>
        <taxon>Dikarya</taxon>
        <taxon>Ascomycota</taxon>
        <taxon>Pezizomycotina</taxon>
        <taxon>Sordariomycetes</taxon>
        <taxon>Sordariomycetidae</taxon>
        <taxon>Sordariales</taxon>
        <taxon>Lasiosphaeriaceae</taxon>
        <taxon>Lasiosphaeria</taxon>
    </lineage>
</organism>
<dbReference type="PROSITE" id="PS51891">
    <property type="entry name" value="CENP_V_GFA"/>
    <property type="match status" value="1"/>
</dbReference>
<feature type="domain" description="CENP-V/GFA" evidence="6">
    <location>
        <begin position="12"/>
        <end position="145"/>
    </location>
</feature>
<proteinExistence type="inferred from homology"/>
<reference evidence="7" key="2">
    <citation type="submission" date="2023-06" db="EMBL/GenBank/DDBJ databases">
        <authorList>
            <consortium name="Lawrence Berkeley National Laboratory"/>
            <person name="Haridas S."/>
            <person name="Hensen N."/>
            <person name="Bonometti L."/>
            <person name="Westerberg I."/>
            <person name="Brannstrom I.O."/>
            <person name="Guillou S."/>
            <person name="Cros-Aarteil S."/>
            <person name="Calhoun S."/>
            <person name="Kuo A."/>
            <person name="Mondo S."/>
            <person name="Pangilinan J."/>
            <person name="Riley R."/>
            <person name="Labutti K."/>
            <person name="Andreopoulos B."/>
            <person name="Lipzen A."/>
            <person name="Chen C."/>
            <person name="Yanf M."/>
            <person name="Daum C."/>
            <person name="Ng V."/>
            <person name="Clum A."/>
            <person name="Steindorff A."/>
            <person name="Ohm R."/>
            <person name="Martin F."/>
            <person name="Silar P."/>
            <person name="Natvig D."/>
            <person name="Lalanne C."/>
            <person name="Gautier V."/>
            <person name="Ament-Velasquez S.L."/>
            <person name="Kruys A."/>
            <person name="Hutchinson M.I."/>
            <person name="Powell A.J."/>
            <person name="Barry K."/>
            <person name="Miller A.N."/>
            <person name="Grigoriev I.V."/>
            <person name="Debuchy R."/>
            <person name="Gladieux P."/>
            <person name="Thoren M.H."/>
            <person name="Johannesson H."/>
        </authorList>
    </citation>
    <scope>NUCLEOTIDE SEQUENCE</scope>
    <source>
        <strain evidence="7">CBS 958.72</strain>
    </source>
</reference>
<sequence>MGRNDKMERNAIAISCLCGAAQQSLNLTSPVGSWPHVPICHCDSCRRLTGVLCTSYVAISTTTPPTPSVAGLKSYDAPSPHSGACRYFFCATCGCHVFRCFPTSKGDKTLAWEVATGVIADSPDPGPFLVSSSGERDHKSVKAWQHLNVDNTRDGGLSVWIPGVGNAAPAQGIRSGQDRGSKATIVPDYEHGETQPAAAPEDDYLRASCHCSAVSFCITRPDAVTSTAPRSNFPDLMLAYCSTPPEVVSNPGDEKWWLRGGPLSAPSPNPSSSRNDTSRTQRQQSPRTTKYLAGTCACRSCRLTSGFEIQSWAFIPRGNILFLSSEAPAANDAVVSAATATANPATPQSLPSLQAETQAEAQTISQTVTRETALIPLDFNHPPPALQRYTSSPGVAREFCRTCGATVFWHDVFRPELVDVSTGLLRAESGGARATGWLAWWTGRVSFAEEAGKGRRAVGMATLWARDLVDALASGMRADGSSREGAAGETPSTMIVSSAVAETDIGS</sequence>
<evidence type="ECO:0000256" key="2">
    <source>
        <dbReference type="ARBA" id="ARBA00022723"/>
    </source>
</evidence>
<evidence type="ECO:0000313" key="7">
    <source>
        <dbReference type="EMBL" id="KAK3367171.1"/>
    </source>
</evidence>
<gene>
    <name evidence="7" type="ORF">B0T24DRAFT_384737</name>
</gene>
<dbReference type="Proteomes" id="UP001287356">
    <property type="component" value="Unassembled WGS sequence"/>
</dbReference>
<feature type="compositionally biased region" description="Low complexity" evidence="5">
    <location>
        <begin position="262"/>
        <end position="273"/>
    </location>
</feature>
<protein>
    <recommendedName>
        <fullName evidence="6">CENP-V/GFA domain-containing protein</fullName>
    </recommendedName>
</protein>